<accession>A0A0F5HSM1</accession>
<proteinExistence type="predicted"/>
<name>A0A0F5HSM1_BACTR</name>
<evidence type="ECO:0008006" key="3">
    <source>
        <dbReference type="Google" id="ProtNLM"/>
    </source>
</evidence>
<dbReference type="STRING" id="1221996.QY95_03117"/>
<protein>
    <recommendedName>
        <fullName evidence="3">DUF3221 domain-containing protein</fullName>
    </recommendedName>
</protein>
<comment type="caution">
    <text evidence="1">The sequence shown here is derived from an EMBL/GenBank/DDBJ whole genome shotgun (WGS) entry which is preliminary data.</text>
</comment>
<keyword evidence="2" id="KW-1185">Reference proteome</keyword>
<sequence>MYLTNQSLEDAESGVWVGIKTPDEKAEELVRRLQQQVDEGRILAKYIHLFESEYSEEDNRKLMDKAAKAIRPMKEALPDPDRAALSISVDTITQTIEIGHDFLTEEQISQLKEQFADYEMEFTQEGRMVPALGESDVEHPELSITGKPIHDGEWVMSVSEDGMLVVSAQPQDFSQTGGEEAFYSAVHYQFPDADKKLHVGQRVIVEPSGMILESYPGQGRAKFVTVLPAYQPKGADLTEEEAVRQAVMQQETKSILAIERTAYLKEKDEWLITFAGDSGRKVKDVVIADQKEQP</sequence>
<dbReference type="InterPro" id="IPR021598">
    <property type="entry name" value="DUF3221"/>
</dbReference>
<gene>
    <name evidence="1" type="ORF">QY95_03117</name>
</gene>
<organism evidence="1 2">
    <name type="scientific">Bacillus thermotolerans</name>
    <name type="common">Quasibacillus thermotolerans</name>
    <dbReference type="NCBI Taxonomy" id="1221996"/>
    <lineage>
        <taxon>Bacteria</taxon>
        <taxon>Bacillati</taxon>
        <taxon>Bacillota</taxon>
        <taxon>Bacilli</taxon>
        <taxon>Bacillales</taxon>
        <taxon>Bacillaceae</taxon>
        <taxon>Bacillus</taxon>
    </lineage>
</organism>
<dbReference type="Pfam" id="PF11518">
    <property type="entry name" value="DUF3221"/>
    <property type="match status" value="1"/>
</dbReference>
<reference evidence="1" key="1">
    <citation type="submission" date="2015-02" db="EMBL/GenBank/DDBJ databases">
        <title>Genome Assembly of Bacillaceae bacterium MTCC 8252.</title>
        <authorList>
            <person name="Verma A."/>
            <person name="Khatri I."/>
            <person name="Mual P."/>
            <person name="Subramanian S."/>
            <person name="Krishnamurthi S."/>
        </authorList>
    </citation>
    <scope>NUCLEOTIDE SEQUENCE [LARGE SCALE GENOMIC DNA]</scope>
    <source>
        <strain evidence="1">MTCC 8252</strain>
    </source>
</reference>
<dbReference type="EMBL" id="JWIR02000062">
    <property type="protein sequence ID" value="KKB36253.1"/>
    <property type="molecule type" value="Genomic_DNA"/>
</dbReference>
<evidence type="ECO:0000313" key="1">
    <source>
        <dbReference type="EMBL" id="KKB36253.1"/>
    </source>
</evidence>
<dbReference type="Proteomes" id="UP000031563">
    <property type="component" value="Unassembled WGS sequence"/>
</dbReference>
<dbReference type="AlphaFoldDB" id="A0A0F5HSM1"/>
<evidence type="ECO:0000313" key="2">
    <source>
        <dbReference type="Proteomes" id="UP000031563"/>
    </source>
</evidence>